<sequence>MHPIFKLLHPRMSLEINAVARQGLINGGGIIEAWFSPGNPSLFNLKSSFQFLFHCILNVFFFFFLSAINFGQSPFGGYVPNRPTFMRKLIPEEDDPAYEKFLPNPEQTFLSSLPTQLQATRVMPVQYT</sequence>
<dbReference type="InterPro" id="IPR000907">
    <property type="entry name" value="LipOase"/>
</dbReference>
<dbReference type="GO" id="GO:0051213">
    <property type="term" value="F:dioxygenase activity"/>
    <property type="evidence" value="ECO:0007669"/>
    <property type="project" value="UniProtKB-KW"/>
</dbReference>
<evidence type="ECO:0000313" key="6">
    <source>
        <dbReference type="EMBL" id="KAL3501044.1"/>
    </source>
</evidence>
<keyword evidence="4" id="KW-0812">Transmembrane</keyword>
<evidence type="ECO:0000256" key="4">
    <source>
        <dbReference type="SAM" id="Phobius"/>
    </source>
</evidence>
<evidence type="ECO:0000256" key="3">
    <source>
        <dbReference type="ARBA" id="ARBA00023002"/>
    </source>
</evidence>
<feature type="transmembrane region" description="Helical" evidence="4">
    <location>
        <begin position="51"/>
        <end position="70"/>
    </location>
</feature>
<dbReference type="PROSITE" id="PS51393">
    <property type="entry name" value="LIPOXYGENASE_3"/>
    <property type="match status" value="2"/>
</dbReference>
<proteinExistence type="predicted"/>
<keyword evidence="7" id="KW-1185">Reference proteome</keyword>
<name>A0ABD2Y0C6_9GENT</name>
<gene>
    <name evidence="6" type="ORF">ACH5RR_035493</name>
</gene>
<dbReference type="Gene3D" id="1.20.245.10">
    <property type="entry name" value="Lipoxygenase-1, Domain 5"/>
    <property type="match status" value="2"/>
</dbReference>
<evidence type="ECO:0000256" key="1">
    <source>
        <dbReference type="ARBA" id="ARBA00022723"/>
    </source>
</evidence>
<feature type="domain" description="Lipoxygenase" evidence="5">
    <location>
        <begin position="1"/>
        <end position="42"/>
    </location>
</feature>
<keyword evidence="4" id="KW-1133">Transmembrane helix</keyword>
<accession>A0ABD2Y0C6</accession>
<keyword evidence="4" id="KW-0472">Membrane</keyword>
<keyword evidence="3" id="KW-0560">Oxidoreductase</keyword>
<reference evidence="6 7" key="1">
    <citation type="submission" date="2024-11" db="EMBL/GenBank/DDBJ databases">
        <title>A near-complete genome assembly of Cinchona calisaya.</title>
        <authorList>
            <person name="Lian D.C."/>
            <person name="Zhao X.W."/>
            <person name="Wei L."/>
        </authorList>
    </citation>
    <scope>NUCLEOTIDE SEQUENCE [LARGE SCALE GENOMIC DNA]</scope>
    <source>
        <tissue evidence="6">Nenye</tissue>
    </source>
</reference>
<keyword evidence="2" id="KW-0223">Dioxygenase</keyword>
<organism evidence="6 7">
    <name type="scientific">Cinchona calisaya</name>
    <dbReference type="NCBI Taxonomy" id="153742"/>
    <lineage>
        <taxon>Eukaryota</taxon>
        <taxon>Viridiplantae</taxon>
        <taxon>Streptophyta</taxon>
        <taxon>Embryophyta</taxon>
        <taxon>Tracheophyta</taxon>
        <taxon>Spermatophyta</taxon>
        <taxon>Magnoliopsida</taxon>
        <taxon>eudicotyledons</taxon>
        <taxon>Gunneridae</taxon>
        <taxon>Pentapetalae</taxon>
        <taxon>asterids</taxon>
        <taxon>lamiids</taxon>
        <taxon>Gentianales</taxon>
        <taxon>Rubiaceae</taxon>
        <taxon>Cinchonoideae</taxon>
        <taxon>Cinchoneae</taxon>
        <taxon>Cinchona</taxon>
    </lineage>
</organism>
<dbReference type="GO" id="GO:0046872">
    <property type="term" value="F:metal ion binding"/>
    <property type="evidence" value="ECO:0007669"/>
    <property type="project" value="UniProtKB-KW"/>
</dbReference>
<evidence type="ECO:0000313" key="7">
    <source>
        <dbReference type="Proteomes" id="UP001630127"/>
    </source>
</evidence>
<evidence type="ECO:0000256" key="2">
    <source>
        <dbReference type="ARBA" id="ARBA00022964"/>
    </source>
</evidence>
<dbReference type="SUPFAM" id="SSF48484">
    <property type="entry name" value="Lipoxigenase"/>
    <property type="match status" value="1"/>
</dbReference>
<evidence type="ECO:0000259" key="5">
    <source>
        <dbReference type="PROSITE" id="PS51393"/>
    </source>
</evidence>
<protein>
    <recommendedName>
        <fullName evidence="5">Lipoxygenase domain-containing protein</fullName>
    </recommendedName>
</protein>
<dbReference type="Proteomes" id="UP001630127">
    <property type="component" value="Unassembled WGS sequence"/>
</dbReference>
<comment type="caution">
    <text evidence="6">The sequence shown here is derived from an EMBL/GenBank/DDBJ whole genome shotgun (WGS) entry which is preliminary data.</text>
</comment>
<dbReference type="InterPro" id="IPR013819">
    <property type="entry name" value="LipOase_C"/>
</dbReference>
<keyword evidence="1" id="KW-0479">Metal-binding</keyword>
<dbReference type="EMBL" id="JBJUIK010000015">
    <property type="protein sequence ID" value="KAL3501044.1"/>
    <property type="molecule type" value="Genomic_DNA"/>
</dbReference>
<dbReference type="Pfam" id="PF00305">
    <property type="entry name" value="Lipoxygenase"/>
    <property type="match status" value="2"/>
</dbReference>
<dbReference type="AlphaFoldDB" id="A0ABD2Y0C6"/>
<feature type="domain" description="Lipoxygenase" evidence="5">
    <location>
        <begin position="66"/>
        <end position="128"/>
    </location>
</feature>
<dbReference type="InterPro" id="IPR036226">
    <property type="entry name" value="LipOase_C_sf"/>
</dbReference>
<dbReference type="PANTHER" id="PTHR11771">
    <property type="entry name" value="LIPOXYGENASE"/>
    <property type="match status" value="1"/>
</dbReference>